<gene>
    <name evidence="1" type="ORF">O181_084091</name>
</gene>
<protein>
    <submittedName>
        <fullName evidence="1">Uncharacterized protein</fullName>
    </submittedName>
</protein>
<evidence type="ECO:0000313" key="2">
    <source>
        <dbReference type="Proteomes" id="UP000765509"/>
    </source>
</evidence>
<keyword evidence="2" id="KW-1185">Reference proteome</keyword>
<dbReference type="EMBL" id="AVOT02049200">
    <property type="protein sequence ID" value="MBW0544376.1"/>
    <property type="molecule type" value="Genomic_DNA"/>
</dbReference>
<dbReference type="Proteomes" id="UP000765509">
    <property type="component" value="Unassembled WGS sequence"/>
</dbReference>
<accession>A0A9Q3III5</accession>
<reference evidence="1" key="1">
    <citation type="submission" date="2021-03" db="EMBL/GenBank/DDBJ databases">
        <title>Draft genome sequence of rust myrtle Austropuccinia psidii MF-1, a brazilian biotype.</title>
        <authorList>
            <person name="Quecine M.C."/>
            <person name="Pachon D.M.R."/>
            <person name="Bonatelli M.L."/>
            <person name="Correr F.H."/>
            <person name="Franceschini L.M."/>
            <person name="Leite T.F."/>
            <person name="Margarido G.R.A."/>
            <person name="Almeida C.A."/>
            <person name="Ferrarezi J.A."/>
            <person name="Labate C.A."/>
        </authorList>
    </citation>
    <scope>NUCLEOTIDE SEQUENCE</scope>
    <source>
        <strain evidence="1">MF-1</strain>
    </source>
</reference>
<dbReference type="AlphaFoldDB" id="A0A9Q3III5"/>
<proteinExistence type="predicted"/>
<sequence length="93" mass="10317">MLKLPQCPIDMLLTPPPHVCPHPCLTISSAYHAYTPTAPYRYASKHATPSPPSPLLALPCPQLTILMLLQCPLMFSIDHPYDRTMFGFCPNAL</sequence>
<name>A0A9Q3III5_9BASI</name>
<organism evidence="1 2">
    <name type="scientific">Austropuccinia psidii MF-1</name>
    <dbReference type="NCBI Taxonomy" id="1389203"/>
    <lineage>
        <taxon>Eukaryota</taxon>
        <taxon>Fungi</taxon>
        <taxon>Dikarya</taxon>
        <taxon>Basidiomycota</taxon>
        <taxon>Pucciniomycotina</taxon>
        <taxon>Pucciniomycetes</taxon>
        <taxon>Pucciniales</taxon>
        <taxon>Sphaerophragmiaceae</taxon>
        <taxon>Austropuccinia</taxon>
    </lineage>
</organism>
<comment type="caution">
    <text evidence="1">The sequence shown here is derived from an EMBL/GenBank/DDBJ whole genome shotgun (WGS) entry which is preliminary data.</text>
</comment>
<evidence type="ECO:0000313" key="1">
    <source>
        <dbReference type="EMBL" id="MBW0544376.1"/>
    </source>
</evidence>